<feature type="region of interest" description="Disordered" evidence="1">
    <location>
        <begin position="20"/>
        <end position="131"/>
    </location>
</feature>
<evidence type="ECO:0000313" key="3">
    <source>
        <dbReference type="Proteomes" id="UP001146351"/>
    </source>
</evidence>
<organism evidence="2 3">
    <name type="scientific">Penicillium capsulatum</name>
    <dbReference type="NCBI Taxonomy" id="69766"/>
    <lineage>
        <taxon>Eukaryota</taxon>
        <taxon>Fungi</taxon>
        <taxon>Dikarya</taxon>
        <taxon>Ascomycota</taxon>
        <taxon>Pezizomycotina</taxon>
        <taxon>Eurotiomycetes</taxon>
        <taxon>Eurotiomycetidae</taxon>
        <taxon>Eurotiales</taxon>
        <taxon>Aspergillaceae</taxon>
        <taxon>Penicillium</taxon>
    </lineage>
</organism>
<sequence>MLSRVADFGYRDRKRKLKALRAAGTDWKPHPGLFKFMGRFATGDPNQRPGPPGPPPTGFPAGGPSPSSSANTGPGSPSDTSDSSPPNAGPEGPPMYGMIPPKPPVRLPSGFVDERRPRQDTPEDVHEDTTYATAENEWEEIQTALDIVAQALGRDFQPLPANVTKPIRTPFGPALQYRTHTIAVIWGLYYTGRLLLHRVHPSMPPAMMMSAGVAAPTTSEYAQIIGRIMGGIYYPQRSNLQAGSLSPTLGASLTEMNIPMFFAGVQLMDPAQRTWTVAKLRDISRLTGFKTADAIAGGCEKAWIVAAKLGRGPPYERTFGWDQGRDYHPQDIMHREAESSDRRFVTVPPRDRAFVAFGLLSLEGDMQGLEL</sequence>
<dbReference type="OrthoDB" id="5391043at2759"/>
<accession>A0A9W9I9B4</accession>
<dbReference type="AlphaFoldDB" id="A0A9W9I9B4"/>
<reference evidence="2" key="2">
    <citation type="journal article" date="2023" name="IMA Fungus">
        <title>Comparative genomic study of the Penicillium genus elucidates a diverse pangenome and 15 lateral gene transfer events.</title>
        <authorList>
            <person name="Petersen C."/>
            <person name="Sorensen T."/>
            <person name="Nielsen M.R."/>
            <person name="Sondergaard T.E."/>
            <person name="Sorensen J.L."/>
            <person name="Fitzpatrick D.A."/>
            <person name="Frisvad J.C."/>
            <person name="Nielsen K.L."/>
        </authorList>
    </citation>
    <scope>NUCLEOTIDE SEQUENCE</scope>
    <source>
        <strain evidence="2">IBT 21917</strain>
    </source>
</reference>
<feature type="compositionally biased region" description="Pro residues" evidence="1">
    <location>
        <begin position="48"/>
        <end position="58"/>
    </location>
</feature>
<feature type="compositionally biased region" description="Basic and acidic residues" evidence="1">
    <location>
        <begin position="112"/>
        <end position="129"/>
    </location>
</feature>
<reference evidence="2" key="1">
    <citation type="submission" date="2022-11" db="EMBL/GenBank/DDBJ databases">
        <authorList>
            <person name="Petersen C."/>
        </authorList>
    </citation>
    <scope>NUCLEOTIDE SEQUENCE</scope>
    <source>
        <strain evidence="2">IBT 21917</strain>
    </source>
</reference>
<evidence type="ECO:0000313" key="2">
    <source>
        <dbReference type="EMBL" id="KAJ5172799.1"/>
    </source>
</evidence>
<dbReference type="Proteomes" id="UP001146351">
    <property type="component" value="Unassembled WGS sequence"/>
</dbReference>
<proteinExistence type="predicted"/>
<dbReference type="EMBL" id="JAPQKO010000003">
    <property type="protein sequence ID" value="KAJ5172799.1"/>
    <property type="molecule type" value="Genomic_DNA"/>
</dbReference>
<feature type="compositionally biased region" description="Low complexity" evidence="1">
    <location>
        <begin position="62"/>
        <end position="86"/>
    </location>
</feature>
<protein>
    <submittedName>
        <fullName evidence="2">Uncharacterized protein</fullName>
    </submittedName>
</protein>
<gene>
    <name evidence="2" type="ORF">N7492_005392</name>
</gene>
<comment type="caution">
    <text evidence="2">The sequence shown here is derived from an EMBL/GenBank/DDBJ whole genome shotgun (WGS) entry which is preliminary data.</text>
</comment>
<keyword evidence="3" id="KW-1185">Reference proteome</keyword>
<evidence type="ECO:0000256" key="1">
    <source>
        <dbReference type="SAM" id="MobiDB-lite"/>
    </source>
</evidence>
<name>A0A9W9I9B4_9EURO</name>